<evidence type="ECO:0000256" key="2">
    <source>
        <dbReference type="ARBA" id="ARBA00012438"/>
    </source>
</evidence>
<dbReference type="InterPro" id="IPR013656">
    <property type="entry name" value="PAS_4"/>
</dbReference>
<dbReference type="PANTHER" id="PTHR45339">
    <property type="entry name" value="HYBRID SIGNAL TRANSDUCTION HISTIDINE KINASE J"/>
    <property type="match status" value="1"/>
</dbReference>
<evidence type="ECO:0000256" key="3">
    <source>
        <dbReference type="ARBA" id="ARBA00022553"/>
    </source>
</evidence>
<evidence type="ECO:0000313" key="9">
    <source>
        <dbReference type="EMBL" id="SBW10074.1"/>
    </source>
</evidence>
<keyword evidence="9" id="KW-0418">Kinase</keyword>
<dbReference type="SUPFAM" id="SSF52172">
    <property type="entry name" value="CheY-like"/>
    <property type="match status" value="1"/>
</dbReference>
<dbReference type="InterPro" id="IPR003594">
    <property type="entry name" value="HATPase_dom"/>
</dbReference>
<dbReference type="FunFam" id="3.30.565.10:FF:000010">
    <property type="entry name" value="Sensor histidine kinase RcsC"/>
    <property type="match status" value="1"/>
</dbReference>
<dbReference type="PROSITE" id="PS50109">
    <property type="entry name" value="HIS_KIN"/>
    <property type="match status" value="1"/>
</dbReference>
<keyword evidence="9" id="KW-0808">Transferase</keyword>
<dbReference type="GO" id="GO:0000155">
    <property type="term" value="F:phosphorelay sensor kinase activity"/>
    <property type="evidence" value="ECO:0007669"/>
    <property type="project" value="InterPro"/>
</dbReference>
<dbReference type="Gene3D" id="3.30.450.20">
    <property type="entry name" value="PAS domain"/>
    <property type="match status" value="2"/>
</dbReference>
<feature type="domain" description="Histidine kinase" evidence="7">
    <location>
        <begin position="491"/>
        <end position="712"/>
    </location>
</feature>
<dbReference type="Pfam" id="PF13185">
    <property type="entry name" value="GAF_2"/>
    <property type="match status" value="1"/>
</dbReference>
<dbReference type="AlphaFoldDB" id="A0A212KEA9"/>
<dbReference type="SUPFAM" id="SSF55781">
    <property type="entry name" value="GAF domain-like"/>
    <property type="match status" value="1"/>
</dbReference>
<dbReference type="Gene3D" id="3.40.50.2300">
    <property type="match status" value="1"/>
</dbReference>
<dbReference type="InterPro" id="IPR003661">
    <property type="entry name" value="HisK_dim/P_dom"/>
</dbReference>
<organism evidence="9">
    <name type="scientific">uncultured delta proteobacterium</name>
    <dbReference type="NCBI Taxonomy" id="34034"/>
    <lineage>
        <taxon>Bacteria</taxon>
        <taxon>Deltaproteobacteria</taxon>
        <taxon>environmental samples</taxon>
    </lineage>
</organism>
<protein>
    <recommendedName>
        <fullName evidence="2">histidine kinase</fullName>
        <ecNumber evidence="2">2.7.13.3</ecNumber>
    </recommendedName>
</protein>
<dbReference type="SMART" id="SM00387">
    <property type="entry name" value="HATPase_c"/>
    <property type="match status" value="1"/>
</dbReference>
<reference evidence="9" key="1">
    <citation type="submission" date="2016-04" db="EMBL/GenBank/DDBJ databases">
        <authorList>
            <person name="Evans L.H."/>
            <person name="Alamgir A."/>
            <person name="Owens N."/>
            <person name="Weber N.D."/>
            <person name="Virtaneva K."/>
            <person name="Barbian K."/>
            <person name="Babar A."/>
            <person name="Rosenke K."/>
        </authorList>
    </citation>
    <scope>NUCLEOTIDE SEQUENCE</scope>
    <source>
        <strain evidence="9">86</strain>
    </source>
</reference>
<gene>
    <name evidence="9" type="ORF">KL86DPRO_60021</name>
</gene>
<dbReference type="InterPro" id="IPR036890">
    <property type="entry name" value="HATPase_C_sf"/>
</dbReference>
<evidence type="ECO:0000256" key="6">
    <source>
        <dbReference type="SAM" id="Coils"/>
    </source>
</evidence>
<dbReference type="InterPro" id="IPR003018">
    <property type="entry name" value="GAF"/>
</dbReference>
<dbReference type="Pfam" id="PF00512">
    <property type="entry name" value="HisKA"/>
    <property type="match status" value="1"/>
</dbReference>
<dbReference type="SMART" id="SM00448">
    <property type="entry name" value="REC"/>
    <property type="match status" value="1"/>
</dbReference>
<dbReference type="InterPro" id="IPR001789">
    <property type="entry name" value="Sig_transdc_resp-reg_receiver"/>
</dbReference>
<proteinExistence type="predicted"/>
<dbReference type="PANTHER" id="PTHR45339:SF1">
    <property type="entry name" value="HYBRID SIGNAL TRANSDUCTION HISTIDINE KINASE J"/>
    <property type="match status" value="1"/>
</dbReference>
<dbReference type="Pfam" id="PF08448">
    <property type="entry name" value="PAS_4"/>
    <property type="match status" value="1"/>
</dbReference>
<dbReference type="InterPro" id="IPR036097">
    <property type="entry name" value="HisK_dim/P_sf"/>
</dbReference>
<accession>A0A212KEA9</accession>
<dbReference type="Gene3D" id="3.30.565.10">
    <property type="entry name" value="Histidine kinase-like ATPase, C-terminal domain"/>
    <property type="match status" value="1"/>
</dbReference>
<dbReference type="SUPFAM" id="SSF55874">
    <property type="entry name" value="ATPase domain of HSP90 chaperone/DNA topoisomerase II/histidine kinase"/>
    <property type="match status" value="1"/>
</dbReference>
<dbReference type="InterPro" id="IPR004358">
    <property type="entry name" value="Sig_transdc_His_kin-like_C"/>
</dbReference>
<dbReference type="Pfam" id="PF02518">
    <property type="entry name" value="HATPase_c"/>
    <property type="match status" value="1"/>
</dbReference>
<dbReference type="Gene3D" id="1.10.287.130">
    <property type="match status" value="1"/>
</dbReference>
<dbReference type="InterPro" id="IPR035965">
    <property type="entry name" value="PAS-like_dom_sf"/>
</dbReference>
<dbReference type="PRINTS" id="PR00344">
    <property type="entry name" value="BCTRLSENSOR"/>
</dbReference>
<evidence type="ECO:0000256" key="4">
    <source>
        <dbReference type="ARBA" id="ARBA00023012"/>
    </source>
</evidence>
<keyword evidence="6" id="KW-0175">Coiled coil</keyword>
<dbReference type="EC" id="2.7.13.3" evidence="2"/>
<dbReference type="InterPro" id="IPR005467">
    <property type="entry name" value="His_kinase_dom"/>
</dbReference>
<dbReference type="InterPro" id="IPR011006">
    <property type="entry name" value="CheY-like_superfamily"/>
</dbReference>
<dbReference type="PROSITE" id="PS50110">
    <property type="entry name" value="RESPONSE_REGULATORY"/>
    <property type="match status" value="1"/>
</dbReference>
<dbReference type="CDD" id="cd17546">
    <property type="entry name" value="REC_hyHK_CKI1_RcsC-like"/>
    <property type="match status" value="1"/>
</dbReference>
<comment type="catalytic activity">
    <reaction evidence="1">
        <text>ATP + protein L-histidine = ADP + protein N-phospho-L-histidine.</text>
        <dbReference type="EC" id="2.7.13.3"/>
    </reaction>
</comment>
<name>A0A212KEA9_9DELT</name>
<evidence type="ECO:0000256" key="5">
    <source>
        <dbReference type="PROSITE-ProRule" id="PRU00169"/>
    </source>
</evidence>
<dbReference type="CDD" id="cd16922">
    <property type="entry name" value="HATPase_EvgS-ArcB-TorS-like"/>
    <property type="match status" value="1"/>
</dbReference>
<evidence type="ECO:0000259" key="8">
    <source>
        <dbReference type="PROSITE" id="PS50110"/>
    </source>
</evidence>
<keyword evidence="4" id="KW-0902">Two-component regulatory system</keyword>
<evidence type="ECO:0000256" key="1">
    <source>
        <dbReference type="ARBA" id="ARBA00000085"/>
    </source>
</evidence>
<dbReference type="SMART" id="SM00388">
    <property type="entry name" value="HisKA"/>
    <property type="match status" value="1"/>
</dbReference>
<dbReference type="Pfam" id="PF00072">
    <property type="entry name" value="Response_reg"/>
    <property type="match status" value="1"/>
</dbReference>
<dbReference type="EMBL" id="FLUQ01000006">
    <property type="protein sequence ID" value="SBW10074.1"/>
    <property type="molecule type" value="Genomic_DNA"/>
</dbReference>
<feature type="coiled-coil region" evidence="6">
    <location>
        <begin position="464"/>
        <end position="491"/>
    </location>
</feature>
<sequence length="897" mass="99331">MTIILWYAMDSSVFSEFAGGKGVCMPRHAHMGATGTAGKRAALKRRLLQKHSLRASEAARWAWDMATGAAFFAEEWRDILVPPEDAPLGDTLEYLFSRARREDEALFREQCAAIAAGRKDSLDIPVCFRRFDDTWGWILLRGRVADAGGAPGVFTGIGIEVSRLRLDERFLPPNDTKETLHRLFEHSPHNIARFDRQLFPLYVNPASTAVLSCEPEELGDKKMAEIGMNAADVAFIQTHVDQVFDTGKCITARRSIVTEIGALMGNFSFWPELGERNEVRSVLCMQQDLTAEMKREKEAQTNEMRFSSLYQLTQMNDAPDEDVLRFVVEKIAELTGSKYAHLRLLPGILEPKGRIIWSRAHLELLTEEERNDPDSTLIRGDFGIDAECFPESVVPILENGTVPDSGKLFFRGRLPISRFLCVPALEGGRPMCIAAVYNKDEDYTRADMQQLQLFISGAWLVLRRRRHVAELQQAKESAESANKVKDRFLANVSHELRTPLNGMLSMLQLLEMTPLDPDQSEYARNAATTGQTLLRIISDILDYSKMESGRIELDSNPFNFRESLISTVALFTADAQKKGLRLTLNTAGDFHSMVHGDEARVRQILFNLVGNALKFTAKGEIEVFCEARPRDKDTIEVHLTVRDTGIGIPAAMQSKVFDAFTQVDGSSTRKHQGSGLGLGIVRLLVEGMGGTISLSSRLDAGTIVECVIPFTFVPDDLAKERDGQGPAAGVLECPSLDVLVAEDDGVSRHAMRLFLEKLGHRAVCVTNGKEALEALRLYPFACLISDVLMPEMDGLEVTRHVREGLADCFEPSEGVNRMVCAAIAPGELLPAPRPIPRDIPIVAVSAHAMKGDREHFLDQGMDYYLSKPTKLKDLAAVLLRICERNAASNGAQTAAGG</sequence>
<dbReference type="CDD" id="cd00082">
    <property type="entry name" value="HisKA"/>
    <property type="match status" value="1"/>
</dbReference>
<dbReference type="SUPFAM" id="SSF55785">
    <property type="entry name" value="PYP-like sensor domain (PAS domain)"/>
    <property type="match status" value="1"/>
</dbReference>
<evidence type="ECO:0000259" key="7">
    <source>
        <dbReference type="PROSITE" id="PS50109"/>
    </source>
</evidence>
<feature type="modified residue" description="4-aspartylphosphate" evidence="5">
    <location>
        <position position="786"/>
    </location>
</feature>
<keyword evidence="3 5" id="KW-0597">Phosphoprotein</keyword>
<feature type="domain" description="Response regulatory" evidence="8">
    <location>
        <begin position="737"/>
        <end position="882"/>
    </location>
</feature>
<dbReference type="SUPFAM" id="SSF47384">
    <property type="entry name" value="Homodimeric domain of signal transducing histidine kinase"/>
    <property type="match status" value="1"/>
</dbReference>